<dbReference type="Proteomes" id="UP000038045">
    <property type="component" value="Unplaced"/>
</dbReference>
<dbReference type="GO" id="GO:0006891">
    <property type="term" value="P:intra-Golgi vesicle-mediated transport"/>
    <property type="evidence" value="ECO:0007669"/>
    <property type="project" value="InterPro"/>
</dbReference>
<comment type="similarity">
    <text evidence="2">Belongs to the COG1 family.</text>
</comment>
<proteinExistence type="inferred from homology"/>
<organism evidence="8 9">
    <name type="scientific">Parastrongyloides trichosuri</name>
    <name type="common">Possum-specific nematode worm</name>
    <dbReference type="NCBI Taxonomy" id="131310"/>
    <lineage>
        <taxon>Eukaryota</taxon>
        <taxon>Metazoa</taxon>
        <taxon>Ecdysozoa</taxon>
        <taxon>Nematoda</taxon>
        <taxon>Chromadorea</taxon>
        <taxon>Rhabditida</taxon>
        <taxon>Tylenchina</taxon>
        <taxon>Panagrolaimomorpha</taxon>
        <taxon>Strongyloidoidea</taxon>
        <taxon>Strongyloididae</taxon>
        <taxon>Parastrongyloides</taxon>
    </lineage>
</organism>
<evidence type="ECO:0000256" key="7">
    <source>
        <dbReference type="ARBA" id="ARBA00023136"/>
    </source>
</evidence>
<keyword evidence="4" id="KW-0813">Transport</keyword>
<keyword evidence="6" id="KW-0333">Golgi apparatus</keyword>
<evidence type="ECO:0000256" key="4">
    <source>
        <dbReference type="ARBA" id="ARBA00022448"/>
    </source>
</evidence>
<keyword evidence="7" id="KW-0472">Membrane</keyword>
<evidence type="ECO:0000256" key="2">
    <source>
        <dbReference type="ARBA" id="ARBA00006653"/>
    </source>
</evidence>
<dbReference type="STRING" id="131310.A0A0N4ZP03"/>
<dbReference type="GO" id="GO:0015031">
    <property type="term" value="P:protein transport"/>
    <property type="evidence" value="ECO:0007669"/>
    <property type="project" value="UniProtKB-KW"/>
</dbReference>
<dbReference type="GO" id="GO:0017119">
    <property type="term" value="C:Golgi transport complex"/>
    <property type="evidence" value="ECO:0007669"/>
    <property type="project" value="InterPro"/>
</dbReference>
<dbReference type="GO" id="GO:0000139">
    <property type="term" value="C:Golgi membrane"/>
    <property type="evidence" value="ECO:0007669"/>
    <property type="project" value="UniProtKB-SubCell"/>
</dbReference>
<keyword evidence="5" id="KW-0653">Protein transport</keyword>
<evidence type="ECO:0000313" key="8">
    <source>
        <dbReference type="Proteomes" id="UP000038045"/>
    </source>
</evidence>
<accession>A0A0N4ZP03</accession>
<name>A0A0N4ZP03_PARTI</name>
<evidence type="ECO:0000256" key="3">
    <source>
        <dbReference type="ARBA" id="ARBA00020978"/>
    </source>
</evidence>
<protein>
    <recommendedName>
        <fullName evidence="3">Conserved oligomeric Golgi complex subunit 1</fullName>
    </recommendedName>
</protein>
<evidence type="ECO:0000256" key="6">
    <source>
        <dbReference type="ARBA" id="ARBA00023034"/>
    </source>
</evidence>
<dbReference type="PANTHER" id="PTHR31658:SF0">
    <property type="entry name" value="CONSERVED OLIGOMERIC GOLGI COMPLEX SUBUNIT 1"/>
    <property type="match status" value="1"/>
</dbReference>
<dbReference type="Pfam" id="PF08700">
    <property type="entry name" value="VPS51_Exo84_N"/>
    <property type="match status" value="1"/>
</dbReference>
<comment type="subcellular location">
    <subcellularLocation>
        <location evidence="1">Golgi apparatus membrane</location>
        <topology evidence="1">Peripheral membrane protein</topology>
    </subcellularLocation>
</comment>
<evidence type="ECO:0000256" key="5">
    <source>
        <dbReference type="ARBA" id="ARBA00022927"/>
    </source>
</evidence>
<sequence>MNIERLMIDLDVSQLEGIQKDLSKETNAKKEELRQMVGRRYRDVLDASNTLKLLTDISNSFCNKLIETKTYFQEEKLPHSNKFIYNDNKVKSAMFSSKFLSFNSLISKMSSKDGLSNVYLVLLLEKIHNDLINYNSSIISDDIKRILQEYKVKLENERENMFSKLYEDLGDNQNVKMCCNQLLAIGFLKKTSLEEYKQYYCDAKIVAIKEKILSGENISNIIKKIRNALDGFVSIFGIDGLFYSITTNVKNPNWKPKIVNEIMNDQVYSISQYFESLIIEINNSFEAVSIKEVVTDNLKNEFENFIHKLSIEIKPLLSESCKTFYDSESIVDFLYSMVETFTNNFPKFSSYRYIYKTLFGNILQLRFHDVINDELQKSSKLFLERTKEINLKPQNIFAKWKAKFDELVTAGVSHELNEVIEEFFVRIQVIQNNVIKYSTIEVDENSHDIYDVFSLNILKMIKYICEYFIYVDGEEVDMYFVPEYSSKSDIDIWLDKFRILLAIIQHEPPTLSECMGDNFQRIRECNNIVVKSTEFCLCVFLNHLVTHIENEGDLSIMINRIKSPMDWLEGLQKYETISLGEAGNFKIPVALNLYIYKFLNRIISSINEKGFGYLLTRKATNHLNKIIGDILCNRMSKCIDESSTSMTIQVQLLLDCRILFSMFLNETFLTLISKIESKINPIDLEIISEPITKNAGLFIQKTYMLFGLLQIEQTQGKEMMKPALTQNNIIELYPRFEDVAFLPSLPRYTKSKKDNSRLRDTDHNEQTLVSGMQGAKVVDSLNSMYEKFSPNTFLL</sequence>
<reference evidence="9" key="1">
    <citation type="submission" date="2017-02" db="UniProtKB">
        <authorList>
            <consortium name="WormBaseParasite"/>
        </authorList>
    </citation>
    <scope>IDENTIFICATION</scope>
</reference>
<keyword evidence="8" id="KW-1185">Reference proteome</keyword>
<dbReference type="WBParaSite" id="PTRK_0001026600.1">
    <property type="protein sequence ID" value="PTRK_0001026600.1"/>
    <property type="gene ID" value="PTRK_0001026600"/>
</dbReference>
<dbReference type="AlphaFoldDB" id="A0A0N4ZP03"/>
<dbReference type="PANTHER" id="PTHR31658">
    <property type="entry name" value="CONSERVED OLIGOMERIC GOLGI COMPLEX SUBUNIT 1"/>
    <property type="match status" value="1"/>
</dbReference>
<evidence type="ECO:0000313" key="9">
    <source>
        <dbReference type="WBParaSite" id="PTRK_0001026600.1"/>
    </source>
</evidence>
<dbReference type="InterPro" id="IPR033370">
    <property type="entry name" value="COG1"/>
</dbReference>
<evidence type="ECO:0000256" key="1">
    <source>
        <dbReference type="ARBA" id="ARBA00004395"/>
    </source>
</evidence>